<proteinExistence type="predicted"/>
<keyword evidence="1" id="KW-1133">Transmembrane helix</keyword>
<keyword evidence="3" id="KW-1185">Reference proteome</keyword>
<feature type="transmembrane region" description="Helical" evidence="1">
    <location>
        <begin position="49"/>
        <end position="73"/>
    </location>
</feature>
<organism evidence="2 3">
    <name type="scientific">Spirosoma aureum</name>
    <dbReference type="NCBI Taxonomy" id="2692134"/>
    <lineage>
        <taxon>Bacteria</taxon>
        <taxon>Pseudomonadati</taxon>
        <taxon>Bacteroidota</taxon>
        <taxon>Cytophagia</taxon>
        <taxon>Cytophagales</taxon>
        <taxon>Cytophagaceae</taxon>
        <taxon>Spirosoma</taxon>
    </lineage>
</organism>
<dbReference type="KEGG" id="spib:G8759_24870"/>
<protein>
    <submittedName>
        <fullName evidence="2">DUF1772 domain-containing protein</fullName>
    </submittedName>
</protein>
<evidence type="ECO:0000313" key="2">
    <source>
        <dbReference type="EMBL" id="QIP15634.1"/>
    </source>
</evidence>
<dbReference type="Proteomes" id="UP000501802">
    <property type="component" value="Chromosome"/>
</dbReference>
<dbReference type="EMBL" id="CP050063">
    <property type="protein sequence ID" value="QIP15634.1"/>
    <property type="molecule type" value="Genomic_DNA"/>
</dbReference>
<keyword evidence="1" id="KW-0812">Transmembrane</keyword>
<feature type="transmembrane region" description="Helical" evidence="1">
    <location>
        <begin position="143"/>
        <end position="161"/>
    </location>
</feature>
<sequence length="174" mass="18653">MPTLQTITLASAATTTALMGGLFYAYSCSVNPGLGRLSDVAYLSAMQSINRAILNPVFFIGFMGAAILLPLSTWSHYHQPVSGRFWLLLGATFVYLIGTFGVTILGNVPLNDALDAFSIQTASAEEITAQRARFEAPWNRLHAIRTVAAVLAVILVIIACLTDRETTSAATDLN</sequence>
<name>A0A6G9ATG0_9BACT</name>
<dbReference type="Pfam" id="PF08592">
    <property type="entry name" value="Anthrone_oxy"/>
    <property type="match status" value="1"/>
</dbReference>
<dbReference type="AlphaFoldDB" id="A0A6G9ATG0"/>
<keyword evidence="1" id="KW-0472">Membrane</keyword>
<gene>
    <name evidence="2" type="ORF">G8759_24870</name>
</gene>
<dbReference type="InterPro" id="IPR013901">
    <property type="entry name" value="Anthrone_oxy"/>
</dbReference>
<evidence type="ECO:0000313" key="3">
    <source>
        <dbReference type="Proteomes" id="UP000501802"/>
    </source>
</evidence>
<feature type="transmembrane region" description="Helical" evidence="1">
    <location>
        <begin position="85"/>
        <end position="105"/>
    </location>
</feature>
<reference evidence="2 3" key="1">
    <citation type="submission" date="2020-03" db="EMBL/GenBank/DDBJ databases">
        <authorList>
            <person name="Kim M.K."/>
        </authorList>
    </citation>
    <scope>NUCLEOTIDE SEQUENCE [LARGE SCALE GENOMIC DNA]</scope>
    <source>
        <strain evidence="2 3">BT328</strain>
    </source>
</reference>
<accession>A0A6G9ATG0</accession>
<dbReference type="RefSeq" id="WP_167214227.1">
    <property type="nucleotide sequence ID" value="NZ_CP050063.1"/>
</dbReference>
<evidence type="ECO:0000256" key="1">
    <source>
        <dbReference type="SAM" id="Phobius"/>
    </source>
</evidence>